<dbReference type="GO" id="GO:0030479">
    <property type="term" value="C:actin cortical patch"/>
    <property type="evidence" value="ECO:0007669"/>
    <property type="project" value="TreeGrafter"/>
</dbReference>
<dbReference type="InterPro" id="IPR052935">
    <property type="entry name" value="Mg2+_PAP"/>
</dbReference>
<feature type="region of interest" description="Disordered" evidence="1">
    <location>
        <begin position="840"/>
        <end position="861"/>
    </location>
</feature>
<proteinExistence type="predicted"/>
<feature type="compositionally biased region" description="Basic residues" evidence="1">
    <location>
        <begin position="1401"/>
        <end position="1415"/>
    </location>
</feature>
<name>A0A1W5CWJ6_9LECA</name>
<feature type="compositionally biased region" description="Polar residues" evidence="1">
    <location>
        <begin position="1383"/>
        <end position="1398"/>
    </location>
</feature>
<dbReference type="PANTHER" id="PTHR28208">
    <property type="entry name" value="PHOSPHATIDATE PHOSPHATASE APP1"/>
    <property type="match status" value="1"/>
</dbReference>
<feature type="compositionally biased region" description="Polar residues" evidence="1">
    <location>
        <begin position="1467"/>
        <end position="1485"/>
    </location>
</feature>
<feature type="domain" description="PLD phosphodiesterase" evidence="2">
    <location>
        <begin position="221"/>
        <end position="248"/>
    </location>
</feature>
<dbReference type="Pfam" id="PF13091">
    <property type="entry name" value="PLDc_2"/>
    <property type="match status" value="1"/>
</dbReference>
<accession>A0A1W5CWJ6</accession>
<sequence>MVSQKVFDFCQGKTTISSELARDPTLAPGHVAKKLYGTDVADHAEAKHFKEPRATAEDLEKAYQCGKWGSTRPSEQFLRIYHDVLCTLEGDPMVGMTSPPLMGSSGVVPLSIIAPLPDICRHMSNCIARAEKEVFLATNYWKASDASTLITNSLKELSRRAGERGEKAVVKIIYDRGNAKQLIDNHQTVSEKEYTGPNIKIPPPHEIPHIDMQVVNYHRPIFGTFHSKYMVVDRKIAILSSNNIQDNDNLEMMTHIEGPIVDSFYDMSLASWHNELKPPLPSHNSPAALGGLPSFQQQSHASMFNPDGTPRVQQQSRGDMINPAVSHSDQSVLKARSGGTSAGQDISVLANGNQIGYEGQDTTDGGRARELPDIVKDAQNTFLPEHTAKDPHYDPDIASEVTRAQSVLTPRAGETRMSAVTRHLNTTIQPDTKGNAPECAPGDEMITLIPHPTHEPMPMAMVCRKPWGAPNHQCVHVPQNEAFLSAIRNAERSVFIQTPNLNAEPLIPALLAAVRRGIQVYYYVCLGYNDAGELLPAQGGINEMISHKLYTSLNEKERENLHVFNYVAKDQTQPIHNKFKKRSCHIKLMIADEHIGIQGNGNQDTQSWYHSQEVNVMLDSYAVCAAWADGIRRNQNTHLYGAVSREDGCWRDAKGDMADGAIGIDPGRFSWAKGIVGAVQRDSTSKVLVNMKSCFRFIVESQKKRRIRKAAGKGIIALLQRRRSRISAALRKKDADSSTQSMTQPGISGALSNVGESLGSVAEGSQRGARRRKLAGYLKAANELRQSYQQTHTSRGLNDAEVDEDEMGIPGAFPEVAIVRNGEEEMVLFPSYARRHVKQEKGLQQDPSGYAQDLRSSAGGGDAEYWRREWDRYEDDNAVVDVDVRGWIYSPHRGPMTRKNRLLIGLARHLSGIPALPATSRGSSRASSPHSHLRDKIEARAVKHEEEQVEREAEAITRKGEGEADVARRGGYSEYPGRDADRASIYSAGTDSRSSSPEKYREESQGRNGSIQQGQDDAPGPGLLAKRASWNQPANMTPAELAVANAHMMARLKPFLTVPLVSMPLTVFFYNDKTSRSQTITTNEAGHFSLRAALDFVPTSVRVLASENLSVVEEVQITEPEGISMISDIDDTIKHSAISSGAKEIFRNTFIRDLGDLAIEGVKEWYTKMAELDVKLHYVSNSPWQLYPVLVSYFARAGLPPGSFHLKQYSGMLQGIFEPVAERKKGTLERIMRDFPKRRFILVGDSGEADLELYTDIVLSNPGRILGVFIRDVTTSENHGFFDSSMGALKGEKGSKPPQRGRDGGTISSTKLAAKSEQRPGLPPRQQTQPARSQPERTGPVMGTLIDFDDEPQEPRKDLASPYTKSPPPHRPSKPMALRSMSGELNGSTSPTNNSIGTASPRKRPTPPPKPRKYSSSHDPTTQPTGPSPLAQTQNLLTPSTGAPSLERSGYRSTVKNKVASAYNALPSPTSYWYGTTATPNPHTNSSSHSLDSSPRFTPTSSTPKPRPPVPPRRNLTSYPAAAAQYASTRISATWNGGDDLHDPAQPVVNKKEELWRRRWGRASGLLEGKGVLLRSWRVGGDVVDEAVGLVERARREGEGVKGRRD</sequence>
<feature type="compositionally biased region" description="Polar residues" evidence="1">
    <location>
        <begin position="1417"/>
        <end position="1443"/>
    </location>
</feature>
<feature type="compositionally biased region" description="Polar residues" evidence="1">
    <location>
        <begin position="737"/>
        <end position="753"/>
    </location>
</feature>
<feature type="compositionally biased region" description="Polar residues" evidence="1">
    <location>
        <begin position="1006"/>
        <end position="1015"/>
    </location>
</feature>
<organism evidence="3 4">
    <name type="scientific">Lasallia pustulata</name>
    <dbReference type="NCBI Taxonomy" id="136370"/>
    <lineage>
        <taxon>Eukaryota</taxon>
        <taxon>Fungi</taxon>
        <taxon>Dikarya</taxon>
        <taxon>Ascomycota</taxon>
        <taxon>Pezizomycotina</taxon>
        <taxon>Lecanoromycetes</taxon>
        <taxon>OSLEUM clade</taxon>
        <taxon>Umbilicariomycetidae</taxon>
        <taxon>Umbilicariales</taxon>
        <taxon>Umbilicariaceae</taxon>
        <taxon>Lasallia</taxon>
    </lineage>
</organism>
<feature type="region of interest" description="Disordered" evidence="1">
    <location>
        <begin position="730"/>
        <end position="753"/>
    </location>
</feature>
<protein>
    <submittedName>
        <fullName evidence="3">Phospholipase D/Transphosphatidylase</fullName>
    </submittedName>
</protein>
<dbReference type="GO" id="GO:0008195">
    <property type="term" value="F:phosphatidate phosphatase activity"/>
    <property type="evidence" value="ECO:0007669"/>
    <property type="project" value="InterPro"/>
</dbReference>
<dbReference type="InterPro" id="IPR001736">
    <property type="entry name" value="PLipase_D/transphosphatidylase"/>
</dbReference>
<dbReference type="Gene3D" id="3.30.870.10">
    <property type="entry name" value="Endonuclease Chain A"/>
    <property type="match status" value="2"/>
</dbReference>
<feature type="region of interest" description="Disordered" evidence="1">
    <location>
        <begin position="914"/>
        <end position="1026"/>
    </location>
</feature>
<evidence type="ECO:0000259" key="2">
    <source>
        <dbReference type="PROSITE" id="PS50035"/>
    </source>
</evidence>
<feature type="region of interest" description="Disordered" evidence="1">
    <location>
        <begin position="1281"/>
        <end position="1452"/>
    </location>
</feature>
<dbReference type="CDD" id="cd00138">
    <property type="entry name" value="PLDc_SF"/>
    <property type="match status" value="2"/>
</dbReference>
<dbReference type="Pfam" id="PF09949">
    <property type="entry name" value="APP1_cat"/>
    <property type="match status" value="1"/>
</dbReference>
<feature type="region of interest" description="Disordered" evidence="1">
    <location>
        <begin position="1466"/>
        <end position="1517"/>
    </location>
</feature>
<dbReference type="Proteomes" id="UP000192927">
    <property type="component" value="Unassembled WGS sequence"/>
</dbReference>
<evidence type="ECO:0000313" key="4">
    <source>
        <dbReference type="Proteomes" id="UP000192927"/>
    </source>
</evidence>
<evidence type="ECO:0000313" key="3">
    <source>
        <dbReference type="EMBL" id="SLM35201.1"/>
    </source>
</evidence>
<dbReference type="InterPro" id="IPR019236">
    <property type="entry name" value="APP1_cat"/>
</dbReference>
<feature type="compositionally biased region" description="Low complexity" evidence="1">
    <location>
        <begin position="917"/>
        <end position="930"/>
    </location>
</feature>
<feature type="compositionally biased region" description="Low complexity" evidence="1">
    <location>
        <begin position="1486"/>
        <end position="1504"/>
    </location>
</feature>
<dbReference type="InterPro" id="IPR025202">
    <property type="entry name" value="PLD-like_dom"/>
</dbReference>
<keyword evidence="4" id="KW-1185">Reference proteome</keyword>
<dbReference type="SUPFAM" id="SSF56024">
    <property type="entry name" value="Phospholipase D/nuclease"/>
    <property type="match status" value="2"/>
</dbReference>
<feature type="compositionally biased region" description="Basic and acidic residues" evidence="1">
    <location>
        <begin position="932"/>
        <end position="968"/>
    </location>
</feature>
<evidence type="ECO:0000256" key="1">
    <source>
        <dbReference type="SAM" id="MobiDB-lite"/>
    </source>
</evidence>
<dbReference type="PANTHER" id="PTHR28208:SF3">
    <property type="entry name" value="PHOSPHATIDATE PHOSPHATASE APP1"/>
    <property type="match status" value="1"/>
</dbReference>
<reference evidence="4" key="1">
    <citation type="submission" date="2017-03" db="EMBL/GenBank/DDBJ databases">
        <authorList>
            <person name="Sharma R."/>
            <person name="Thines M."/>
        </authorList>
    </citation>
    <scope>NUCLEOTIDE SEQUENCE [LARGE SCALE GENOMIC DNA]</scope>
</reference>
<feature type="compositionally biased region" description="Basic and acidic residues" evidence="1">
    <location>
        <begin position="1290"/>
        <end position="1303"/>
    </location>
</feature>
<dbReference type="EMBL" id="FWEW01000580">
    <property type="protein sequence ID" value="SLM35201.1"/>
    <property type="molecule type" value="Genomic_DNA"/>
</dbReference>
<feature type="compositionally biased region" description="Basic and acidic residues" evidence="1">
    <location>
        <begin position="996"/>
        <end position="1005"/>
    </location>
</feature>
<dbReference type="PROSITE" id="PS50035">
    <property type="entry name" value="PLD"/>
    <property type="match status" value="1"/>
</dbReference>